<gene>
    <name evidence="1" type="ORF">QAD02_005439</name>
</gene>
<reference evidence="1" key="1">
    <citation type="submission" date="2023-04" db="EMBL/GenBank/DDBJ databases">
        <title>A chromosome-level genome assembly of the parasitoid wasp Eretmocerus hayati.</title>
        <authorList>
            <person name="Zhong Y."/>
            <person name="Liu S."/>
            <person name="Liu Y."/>
        </authorList>
    </citation>
    <scope>NUCLEOTIDE SEQUENCE</scope>
    <source>
        <strain evidence="1">ZJU_SS_LIU_2023</strain>
    </source>
</reference>
<organism evidence="1 2">
    <name type="scientific">Eretmocerus hayati</name>
    <dbReference type="NCBI Taxonomy" id="131215"/>
    <lineage>
        <taxon>Eukaryota</taxon>
        <taxon>Metazoa</taxon>
        <taxon>Ecdysozoa</taxon>
        <taxon>Arthropoda</taxon>
        <taxon>Hexapoda</taxon>
        <taxon>Insecta</taxon>
        <taxon>Pterygota</taxon>
        <taxon>Neoptera</taxon>
        <taxon>Endopterygota</taxon>
        <taxon>Hymenoptera</taxon>
        <taxon>Apocrita</taxon>
        <taxon>Proctotrupomorpha</taxon>
        <taxon>Chalcidoidea</taxon>
        <taxon>Aphelinidae</taxon>
        <taxon>Aphelininae</taxon>
        <taxon>Eretmocerus</taxon>
    </lineage>
</organism>
<comment type="caution">
    <text evidence="1">The sequence shown here is derived from an EMBL/GenBank/DDBJ whole genome shotgun (WGS) entry which is preliminary data.</text>
</comment>
<evidence type="ECO:0000313" key="2">
    <source>
        <dbReference type="Proteomes" id="UP001239111"/>
    </source>
</evidence>
<protein>
    <submittedName>
        <fullName evidence="1">Uncharacterized protein</fullName>
    </submittedName>
</protein>
<sequence length="261" mass="29382">MGRKQSKGNSKGKGLGLGQAPPANLLKTLRSSNSNLKPIETQQKVKEHPTNVESKQKEDKNKNNEEALVAEGGANKSMQFVLDEMLKKQEDQMKEFKGILGGNKRKCNAMNDVDEVSSKNVKTEHKVQDALVVYLNNQFEQMGELMSMLKSGELKLGGNPEENDSVEEASYQIDVEANKTKGYFQGKYEKELDRIEHYERNGRGLEVKIREAKDSIRYTEEENRERGRPPETTVAATDAGLDTVNDTLQLKEHEYGYGVLQ</sequence>
<evidence type="ECO:0000313" key="1">
    <source>
        <dbReference type="EMBL" id="KAJ8674177.1"/>
    </source>
</evidence>
<name>A0ACC2NSX0_9HYME</name>
<dbReference type="Proteomes" id="UP001239111">
    <property type="component" value="Chromosome 3"/>
</dbReference>
<proteinExistence type="predicted"/>
<dbReference type="EMBL" id="CM056743">
    <property type="protein sequence ID" value="KAJ8674177.1"/>
    <property type="molecule type" value="Genomic_DNA"/>
</dbReference>
<keyword evidence="2" id="KW-1185">Reference proteome</keyword>
<accession>A0ACC2NSX0</accession>